<dbReference type="EMBL" id="CAJVPS010001363">
    <property type="protein sequence ID" value="CAG8535278.1"/>
    <property type="molecule type" value="Genomic_DNA"/>
</dbReference>
<dbReference type="PRINTS" id="PR00111">
    <property type="entry name" value="ABHYDROLASE"/>
</dbReference>
<dbReference type="Pfam" id="PF00561">
    <property type="entry name" value="Abhydrolase_1"/>
    <property type="match status" value="1"/>
</dbReference>
<dbReference type="Proteomes" id="UP000789508">
    <property type="component" value="Unassembled WGS sequence"/>
</dbReference>
<dbReference type="InterPro" id="IPR050471">
    <property type="entry name" value="AB_hydrolase"/>
</dbReference>
<dbReference type="InterPro" id="IPR000073">
    <property type="entry name" value="AB_hydrolase_1"/>
</dbReference>
<dbReference type="PANTHER" id="PTHR43433:SF5">
    <property type="entry name" value="AB HYDROLASE-1 DOMAIN-CONTAINING PROTEIN"/>
    <property type="match status" value="1"/>
</dbReference>
<gene>
    <name evidence="2" type="ORF">ALEPTO_LOCUS5139</name>
</gene>
<accession>A0A9N9FI72</accession>
<reference evidence="2" key="1">
    <citation type="submission" date="2021-06" db="EMBL/GenBank/DDBJ databases">
        <authorList>
            <person name="Kallberg Y."/>
            <person name="Tangrot J."/>
            <person name="Rosling A."/>
        </authorList>
    </citation>
    <scope>NUCLEOTIDE SEQUENCE</scope>
    <source>
        <strain evidence="2">FL130A</strain>
    </source>
</reference>
<dbReference type="OrthoDB" id="8119704at2759"/>
<evidence type="ECO:0000313" key="2">
    <source>
        <dbReference type="EMBL" id="CAG8535278.1"/>
    </source>
</evidence>
<dbReference type="AlphaFoldDB" id="A0A9N9FI72"/>
<proteinExistence type="predicted"/>
<evidence type="ECO:0000313" key="3">
    <source>
        <dbReference type="Proteomes" id="UP000789508"/>
    </source>
</evidence>
<feature type="domain" description="AB hydrolase-1" evidence="1">
    <location>
        <begin position="58"/>
        <end position="258"/>
    </location>
</feature>
<keyword evidence="3" id="KW-1185">Reference proteome</keyword>
<dbReference type="SUPFAM" id="SSF53474">
    <property type="entry name" value="alpha/beta-Hydrolases"/>
    <property type="match status" value="1"/>
</dbReference>
<sequence>MSNQTLFFHQNETIKIAYKILDHGSQETKNQIPLIMIMGLNGLKEDFQPLSDARERQGLGESQQPLETSMTIEDLAKLVFMLANHVKWKQFHLLGYSMGGMIALTTALNISPGFKIEKLILCSTSSKVTFSKYVEDLKKLDKLSFTPERKRQFILSLLELNFTKEWIEANPKIFAKIVEDEIEFMNRKSHAVIAKQIQVVEKFDAESKINAILIPTLIIHGDKDKVIPVNHGEFIHHIMPSSKFIKLKNAGHLFYIEHQGSVKIINEFLTSKDHSIS</sequence>
<dbReference type="Gene3D" id="3.40.50.1820">
    <property type="entry name" value="alpha/beta hydrolase"/>
    <property type="match status" value="1"/>
</dbReference>
<dbReference type="InterPro" id="IPR029058">
    <property type="entry name" value="AB_hydrolase_fold"/>
</dbReference>
<name>A0A9N9FI72_9GLOM</name>
<protein>
    <submittedName>
        <fullName evidence="2">8294_t:CDS:1</fullName>
    </submittedName>
</protein>
<organism evidence="2 3">
    <name type="scientific">Ambispora leptoticha</name>
    <dbReference type="NCBI Taxonomy" id="144679"/>
    <lineage>
        <taxon>Eukaryota</taxon>
        <taxon>Fungi</taxon>
        <taxon>Fungi incertae sedis</taxon>
        <taxon>Mucoromycota</taxon>
        <taxon>Glomeromycotina</taxon>
        <taxon>Glomeromycetes</taxon>
        <taxon>Archaeosporales</taxon>
        <taxon>Ambisporaceae</taxon>
        <taxon>Ambispora</taxon>
    </lineage>
</organism>
<comment type="caution">
    <text evidence="2">The sequence shown here is derived from an EMBL/GenBank/DDBJ whole genome shotgun (WGS) entry which is preliminary data.</text>
</comment>
<dbReference type="PANTHER" id="PTHR43433">
    <property type="entry name" value="HYDROLASE, ALPHA/BETA FOLD FAMILY PROTEIN"/>
    <property type="match status" value="1"/>
</dbReference>
<evidence type="ECO:0000259" key="1">
    <source>
        <dbReference type="Pfam" id="PF00561"/>
    </source>
</evidence>